<gene>
    <name evidence="9" type="ORF">FA09DRAFT_313318</name>
</gene>
<dbReference type="SUPFAM" id="SSF47571">
    <property type="entry name" value="Cloroperoxidase"/>
    <property type="match status" value="1"/>
</dbReference>
<sequence length="218" mass="23321">MAPTEGDKRGPCPGLNTLANHGYLPRSGIVHAQDIVEGALAGLGMSVDVGTVLAAYGVLSEGDTTSNMLSIGALGTSSGLGLSNHGAFEGDASLSRKDAFFGDGQFSGSAFDAEQYAQFKAFNARISQGRATFASLAEYRFQRFQDSVASNADFTFLLPRYLFSYGEAALTLRLFANHKDGEDGSVSEADLDSFFVRNRFPEDWYRVSIAPRATQKGD</sequence>
<evidence type="ECO:0000313" key="10">
    <source>
        <dbReference type="Proteomes" id="UP000245946"/>
    </source>
</evidence>
<dbReference type="GO" id="GO:0004601">
    <property type="term" value="F:peroxidase activity"/>
    <property type="evidence" value="ECO:0007669"/>
    <property type="project" value="UniProtKB-KW"/>
</dbReference>
<dbReference type="GO" id="GO:0046872">
    <property type="term" value="F:metal ion binding"/>
    <property type="evidence" value="ECO:0007669"/>
    <property type="project" value="UniProtKB-KW"/>
</dbReference>
<keyword evidence="5" id="KW-0560">Oxidoreductase</keyword>
<dbReference type="EMBL" id="KZ819310">
    <property type="protein sequence ID" value="PWN94652.1"/>
    <property type="molecule type" value="Genomic_DNA"/>
</dbReference>
<dbReference type="GeneID" id="37268271"/>
<evidence type="ECO:0000256" key="6">
    <source>
        <dbReference type="ARBA" id="ARBA00023004"/>
    </source>
</evidence>
<proteinExistence type="inferred from homology"/>
<dbReference type="PANTHER" id="PTHR33577">
    <property type="entry name" value="STERIGMATOCYSTIN BIOSYNTHESIS PEROXIDASE STCC-RELATED"/>
    <property type="match status" value="1"/>
</dbReference>
<dbReference type="OrthoDB" id="2542103at2759"/>
<dbReference type="Gene3D" id="1.10.489.10">
    <property type="entry name" value="Chloroperoxidase-like"/>
    <property type="match status" value="1"/>
</dbReference>
<evidence type="ECO:0000256" key="7">
    <source>
        <dbReference type="ARBA" id="ARBA00025795"/>
    </source>
</evidence>
<protein>
    <submittedName>
        <fullName evidence="9">Cloroperoxidase</fullName>
    </submittedName>
</protein>
<evidence type="ECO:0000256" key="1">
    <source>
        <dbReference type="ARBA" id="ARBA00001970"/>
    </source>
</evidence>
<evidence type="ECO:0000256" key="2">
    <source>
        <dbReference type="ARBA" id="ARBA00022559"/>
    </source>
</evidence>
<dbReference type="PROSITE" id="PS51405">
    <property type="entry name" value="HEME_HALOPEROXIDASE"/>
    <property type="match status" value="1"/>
</dbReference>
<dbReference type="InterPro" id="IPR036851">
    <property type="entry name" value="Chloroperoxidase-like_sf"/>
</dbReference>
<feature type="domain" description="Heme haloperoxidase family profile" evidence="8">
    <location>
        <begin position="1"/>
        <end position="218"/>
    </location>
</feature>
<dbReference type="Pfam" id="PF01328">
    <property type="entry name" value="Peroxidase_2"/>
    <property type="match status" value="1"/>
</dbReference>
<dbReference type="Proteomes" id="UP000245946">
    <property type="component" value="Unassembled WGS sequence"/>
</dbReference>
<reference evidence="9 10" key="1">
    <citation type="journal article" date="2018" name="Mol. Biol. Evol.">
        <title>Broad Genomic Sampling Reveals a Smut Pathogenic Ancestry of the Fungal Clade Ustilaginomycotina.</title>
        <authorList>
            <person name="Kijpornyongpan T."/>
            <person name="Mondo S.J."/>
            <person name="Barry K."/>
            <person name="Sandor L."/>
            <person name="Lee J."/>
            <person name="Lipzen A."/>
            <person name="Pangilinan J."/>
            <person name="LaButti K."/>
            <person name="Hainaut M."/>
            <person name="Henrissat B."/>
            <person name="Grigoriev I.V."/>
            <person name="Spatafora J.W."/>
            <person name="Aime M.C."/>
        </authorList>
    </citation>
    <scope>NUCLEOTIDE SEQUENCE [LARGE SCALE GENOMIC DNA]</scope>
    <source>
        <strain evidence="9 10">MCA 4186</strain>
    </source>
</reference>
<accession>A0A316YZT0</accession>
<evidence type="ECO:0000256" key="4">
    <source>
        <dbReference type="ARBA" id="ARBA00022723"/>
    </source>
</evidence>
<keyword evidence="4" id="KW-0479">Metal-binding</keyword>
<organism evidence="9 10">
    <name type="scientific">Tilletiopsis washingtonensis</name>
    <dbReference type="NCBI Taxonomy" id="58919"/>
    <lineage>
        <taxon>Eukaryota</taxon>
        <taxon>Fungi</taxon>
        <taxon>Dikarya</taxon>
        <taxon>Basidiomycota</taxon>
        <taxon>Ustilaginomycotina</taxon>
        <taxon>Exobasidiomycetes</taxon>
        <taxon>Entylomatales</taxon>
        <taxon>Entylomatales incertae sedis</taxon>
        <taxon>Tilletiopsis</taxon>
    </lineage>
</organism>
<comment type="similarity">
    <text evidence="7">Belongs to the chloroperoxidase family.</text>
</comment>
<evidence type="ECO:0000313" key="9">
    <source>
        <dbReference type="EMBL" id="PWN94652.1"/>
    </source>
</evidence>
<dbReference type="InterPro" id="IPR000028">
    <property type="entry name" value="Chloroperoxidase"/>
</dbReference>
<dbReference type="PANTHER" id="PTHR33577:SF16">
    <property type="entry name" value="HEME HALOPEROXIDASE FAMILY PROFILE DOMAIN-CONTAINING PROTEIN"/>
    <property type="match status" value="1"/>
</dbReference>
<keyword evidence="10" id="KW-1185">Reference proteome</keyword>
<name>A0A316YZT0_9BASI</name>
<dbReference type="AlphaFoldDB" id="A0A316YZT0"/>
<evidence type="ECO:0000259" key="8">
    <source>
        <dbReference type="PROSITE" id="PS51405"/>
    </source>
</evidence>
<keyword evidence="6" id="KW-0408">Iron</keyword>
<evidence type="ECO:0000256" key="5">
    <source>
        <dbReference type="ARBA" id="ARBA00023002"/>
    </source>
</evidence>
<keyword evidence="3" id="KW-0349">Heme</keyword>
<evidence type="ECO:0000256" key="3">
    <source>
        <dbReference type="ARBA" id="ARBA00022617"/>
    </source>
</evidence>
<comment type="cofactor">
    <cofactor evidence="1">
        <name>heme b</name>
        <dbReference type="ChEBI" id="CHEBI:60344"/>
    </cofactor>
</comment>
<dbReference type="RefSeq" id="XP_025594931.1">
    <property type="nucleotide sequence ID" value="XM_025740725.1"/>
</dbReference>
<keyword evidence="2 9" id="KW-0575">Peroxidase</keyword>